<evidence type="ECO:0000256" key="2">
    <source>
        <dbReference type="ARBA" id="ARBA00022679"/>
    </source>
</evidence>
<evidence type="ECO:0000313" key="10">
    <source>
        <dbReference type="EMBL" id="TIC23956.1"/>
    </source>
</evidence>
<feature type="domain" description="N-end aminoacyl transferase N-terminal" evidence="7">
    <location>
        <begin position="13"/>
        <end position="93"/>
    </location>
</feature>
<proteinExistence type="inferred from homology"/>
<dbReference type="GO" id="GO:0004057">
    <property type="term" value="F:arginyl-tRNA--protein transferase activity"/>
    <property type="evidence" value="ECO:0007669"/>
    <property type="project" value="UniProtKB-EC"/>
</dbReference>
<dbReference type="EMBL" id="SPRX01000083">
    <property type="protein sequence ID" value="TIC61928.1"/>
    <property type="molecule type" value="Genomic_DNA"/>
</dbReference>
<dbReference type="EMBL" id="SPRO01000080">
    <property type="protein sequence ID" value="TIC23956.1"/>
    <property type="molecule type" value="Genomic_DNA"/>
</dbReference>
<feature type="region of interest" description="Disordered" evidence="6">
    <location>
        <begin position="112"/>
        <end position="134"/>
    </location>
</feature>
<dbReference type="InterPro" id="IPR017137">
    <property type="entry name" value="Arg-tRNA-P_Trfase_1_euk"/>
</dbReference>
<dbReference type="EMBL" id="SPRC01000075">
    <property type="protein sequence ID" value="TIB74337.1"/>
    <property type="molecule type" value="Genomic_DNA"/>
</dbReference>
<comment type="function">
    <text evidence="5">Involved in the post-translational conjugation of arginine to the N-terminal aspartate or glutamate of a protein. This arginylation is required for degradation of the protein via the ubiquitin pathway.</text>
</comment>
<gene>
    <name evidence="11" type="ORF">E3Q01_04190</name>
    <name evidence="10" type="ORF">E3Q10_04199</name>
    <name evidence="9" type="ORF">E3Q22_04210</name>
</gene>
<evidence type="ECO:0000256" key="6">
    <source>
        <dbReference type="SAM" id="MobiDB-lite"/>
    </source>
</evidence>
<evidence type="ECO:0000256" key="5">
    <source>
        <dbReference type="PIRNR" id="PIRNR037207"/>
    </source>
</evidence>
<feature type="domain" description="N-end rule aminoacyl transferase C-terminal" evidence="8">
    <location>
        <begin position="211"/>
        <end position="361"/>
    </location>
</feature>
<evidence type="ECO:0000259" key="8">
    <source>
        <dbReference type="Pfam" id="PF04377"/>
    </source>
</evidence>
<evidence type="ECO:0000313" key="13">
    <source>
        <dbReference type="Proteomes" id="UP000310685"/>
    </source>
</evidence>
<dbReference type="Pfam" id="PF04376">
    <property type="entry name" value="ATE_N"/>
    <property type="match status" value="1"/>
</dbReference>
<dbReference type="Proteomes" id="UP000310708">
    <property type="component" value="Unassembled WGS sequence"/>
</dbReference>
<reference evidence="12 13" key="1">
    <citation type="submission" date="2019-03" db="EMBL/GenBank/DDBJ databases">
        <title>Sequencing 25 genomes of Wallemia mellicola.</title>
        <authorList>
            <person name="Gostincar C."/>
        </authorList>
    </citation>
    <scope>NUCLEOTIDE SEQUENCE [LARGE SCALE GENOMIC DNA]</scope>
    <source>
        <strain evidence="9 13">EXF-6152</strain>
        <strain evidence="11 14">EXF-757</strain>
        <strain evidence="10 12">EXF-8738</strain>
    </source>
</reference>
<sequence>MASIVVPIGYSGSSCGYCGEAGQRSKKKESYSYGFWAVQLSCKDYKDLIDSGWRRSGAYVYSRKNPDRSRTCCPQYTIKLDVQNFKTPRTQRQELHRFNRWIIKDEHPVFKGEHKGTAKSDDTGENMDIEIPSKPDIASAVDFKKLEEVTDSTQGDGKGQDPVTVSKHRGSKSKGKNNTFDLLDCVQEAQNNGDAKHKLEVTIERASYTEEKYELFKKYQTTIHHETIKEQRKSSFKGFLIDGPLKYTPISYSNGRLAHLPSHYGQYHHMYRVDGKLIAMGVIDILQGCVSSVYLMYDPVYQALSLGKLMKSKISALFEISLAAEMTKAGAGKVDLYMGYYIHDCVKMKYKATYQPSYLLDAVTNEFYPYKESSDVLEKYRWASFAQSKSIKVTAEDNKDDHGSDEEEDENLPVPSPAGFLNPRDLPRSLLNNVKILDNSSMSLLTYFTLPRSFRPQIDDLVAALGNKASNFIILVT</sequence>
<evidence type="ECO:0000259" key="7">
    <source>
        <dbReference type="Pfam" id="PF04376"/>
    </source>
</evidence>
<feature type="compositionally biased region" description="Basic residues" evidence="6">
    <location>
        <begin position="166"/>
        <end position="175"/>
    </location>
</feature>
<evidence type="ECO:0000313" key="12">
    <source>
        <dbReference type="Proteomes" id="UP000305647"/>
    </source>
</evidence>
<dbReference type="InterPro" id="IPR007471">
    <property type="entry name" value="N-end_Aminoacyl_Trfase_N"/>
</dbReference>
<dbReference type="PANTHER" id="PTHR21367">
    <property type="entry name" value="ARGININE-TRNA-PROTEIN TRANSFERASE 1"/>
    <property type="match status" value="1"/>
</dbReference>
<comment type="similarity">
    <text evidence="1 5">Belongs to the R-transferase family.</text>
</comment>
<feature type="region of interest" description="Disordered" evidence="6">
    <location>
        <begin position="148"/>
        <end position="178"/>
    </location>
</feature>
<dbReference type="Pfam" id="PF04377">
    <property type="entry name" value="ATE_C"/>
    <property type="match status" value="1"/>
</dbReference>
<evidence type="ECO:0000313" key="9">
    <source>
        <dbReference type="EMBL" id="TIB74337.1"/>
    </source>
</evidence>
<evidence type="ECO:0000256" key="3">
    <source>
        <dbReference type="ARBA" id="ARBA00022786"/>
    </source>
</evidence>
<organism evidence="9 13">
    <name type="scientific">Wallemia mellicola</name>
    <dbReference type="NCBI Taxonomy" id="1708541"/>
    <lineage>
        <taxon>Eukaryota</taxon>
        <taxon>Fungi</taxon>
        <taxon>Dikarya</taxon>
        <taxon>Basidiomycota</taxon>
        <taxon>Wallemiomycotina</taxon>
        <taxon>Wallemiomycetes</taxon>
        <taxon>Wallemiales</taxon>
        <taxon>Wallemiaceae</taxon>
        <taxon>Wallemia</taxon>
    </lineage>
</organism>
<protein>
    <recommendedName>
        <fullName evidence="5">Arginyl-tRNA--protein transferase 1</fullName>
        <shortName evidence="5">Arginyltransferase 1</shortName>
        <shortName evidence="5">R-transferase 1</shortName>
        <ecNumber evidence="5">2.3.2.8</ecNumber>
    </recommendedName>
    <alternativeName>
        <fullName evidence="5">Arginine-tRNA--protein transferase 1</fullName>
    </alternativeName>
</protein>
<name>A0A4T0LWI6_9BASI</name>
<comment type="caution">
    <text evidence="9">The sequence shown here is derived from an EMBL/GenBank/DDBJ whole genome shotgun (WGS) entry which is preliminary data.</text>
</comment>
<dbReference type="InterPro" id="IPR030700">
    <property type="entry name" value="N-end_Aminoacyl_Trfase"/>
</dbReference>
<keyword evidence="2 5" id="KW-0808">Transferase</keyword>
<dbReference type="Proteomes" id="UP000310685">
    <property type="component" value="Unassembled WGS sequence"/>
</dbReference>
<evidence type="ECO:0000313" key="11">
    <source>
        <dbReference type="EMBL" id="TIC61928.1"/>
    </source>
</evidence>
<keyword evidence="4 5" id="KW-0012">Acyltransferase</keyword>
<dbReference type="InterPro" id="IPR007472">
    <property type="entry name" value="N-end_Aminoacyl_Trfase_C"/>
</dbReference>
<evidence type="ECO:0000256" key="4">
    <source>
        <dbReference type="ARBA" id="ARBA00023315"/>
    </source>
</evidence>
<feature type="compositionally biased region" description="Basic and acidic residues" evidence="6">
    <location>
        <begin position="112"/>
        <end position="122"/>
    </location>
</feature>
<accession>A0A4T0LWI6</accession>
<dbReference type="Proteomes" id="UP000305647">
    <property type="component" value="Unassembled WGS sequence"/>
</dbReference>
<dbReference type="AlphaFoldDB" id="A0A4T0LWI6"/>
<feature type="region of interest" description="Disordered" evidence="6">
    <location>
        <begin position="394"/>
        <end position="421"/>
    </location>
</feature>
<dbReference type="GO" id="GO:0005737">
    <property type="term" value="C:cytoplasm"/>
    <property type="evidence" value="ECO:0007669"/>
    <property type="project" value="TreeGrafter"/>
</dbReference>
<dbReference type="EC" id="2.3.2.8" evidence="5"/>
<dbReference type="PIRSF" id="PIRSF037207">
    <property type="entry name" value="ATE1_euk"/>
    <property type="match status" value="1"/>
</dbReference>
<comment type="catalytic activity">
    <reaction evidence="5">
        <text>an N-terminal L-alpha-aminoacyl-[protein] + L-arginyl-tRNA(Arg) = an N-terminal L-arginyl-L-aminoacyl-[protein] + tRNA(Arg) + H(+)</text>
        <dbReference type="Rhea" id="RHEA:10208"/>
        <dbReference type="Rhea" id="RHEA-COMP:9658"/>
        <dbReference type="Rhea" id="RHEA-COMP:9673"/>
        <dbReference type="Rhea" id="RHEA-COMP:10636"/>
        <dbReference type="Rhea" id="RHEA-COMP:10638"/>
        <dbReference type="ChEBI" id="CHEBI:15378"/>
        <dbReference type="ChEBI" id="CHEBI:78442"/>
        <dbReference type="ChEBI" id="CHEBI:78513"/>
        <dbReference type="ChEBI" id="CHEBI:78597"/>
        <dbReference type="ChEBI" id="CHEBI:83562"/>
        <dbReference type="EC" id="2.3.2.8"/>
    </reaction>
</comment>
<dbReference type="PANTHER" id="PTHR21367:SF1">
    <property type="entry name" value="ARGINYL-TRNA--PROTEIN TRANSFERASE 1"/>
    <property type="match status" value="1"/>
</dbReference>
<keyword evidence="3 5" id="KW-0833">Ubl conjugation pathway</keyword>
<evidence type="ECO:0000256" key="1">
    <source>
        <dbReference type="ARBA" id="ARBA00009991"/>
    </source>
</evidence>
<evidence type="ECO:0000313" key="14">
    <source>
        <dbReference type="Proteomes" id="UP000310708"/>
    </source>
</evidence>